<dbReference type="Gene3D" id="3.40.710.10">
    <property type="entry name" value="DD-peptidase/beta-lactamase superfamily"/>
    <property type="match status" value="1"/>
</dbReference>
<evidence type="ECO:0000313" key="7">
    <source>
        <dbReference type="Proteomes" id="UP000198661"/>
    </source>
</evidence>
<evidence type="ECO:0000256" key="3">
    <source>
        <dbReference type="ARBA" id="ARBA00023136"/>
    </source>
</evidence>
<feature type="transmembrane region" description="Helical" evidence="4">
    <location>
        <begin position="12"/>
        <end position="32"/>
    </location>
</feature>
<dbReference type="NCBIfam" id="TIGR02214">
    <property type="entry name" value="spoVD_pbp"/>
    <property type="match status" value="1"/>
</dbReference>
<dbReference type="RefSeq" id="WP_092040900.1">
    <property type="nucleotide sequence ID" value="NZ_FOOK01000036.1"/>
</dbReference>
<evidence type="ECO:0000256" key="2">
    <source>
        <dbReference type="ARBA" id="ARBA00007171"/>
    </source>
</evidence>
<name>A0A1I2S7B5_9BACL</name>
<dbReference type="InterPro" id="IPR011927">
    <property type="entry name" value="SpoVD_pbp"/>
</dbReference>
<keyword evidence="7" id="KW-1185">Reference proteome</keyword>
<keyword evidence="4" id="KW-0812">Transmembrane</keyword>
<dbReference type="Pfam" id="PF00905">
    <property type="entry name" value="Transpeptidase"/>
    <property type="match status" value="1"/>
</dbReference>
<dbReference type="InterPro" id="IPR012338">
    <property type="entry name" value="Beta-lactam/transpept-like"/>
</dbReference>
<dbReference type="InterPro" id="IPR050515">
    <property type="entry name" value="Beta-lactam/transpept"/>
</dbReference>
<dbReference type="OrthoDB" id="9804124at2"/>
<dbReference type="AlphaFoldDB" id="A0A1I2S7B5"/>
<keyword evidence="3 4" id="KW-0472">Membrane</keyword>
<dbReference type="SUPFAM" id="SSF56601">
    <property type="entry name" value="beta-lactamase/transpeptidase-like"/>
    <property type="match status" value="1"/>
</dbReference>
<dbReference type="PANTHER" id="PTHR30627">
    <property type="entry name" value="PEPTIDOGLYCAN D,D-TRANSPEPTIDASE"/>
    <property type="match status" value="1"/>
</dbReference>
<dbReference type="Pfam" id="PF03793">
    <property type="entry name" value="PASTA"/>
    <property type="match status" value="1"/>
</dbReference>
<comment type="similarity">
    <text evidence="2">Belongs to the transpeptidase family.</text>
</comment>
<dbReference type="Proteomes" id="UP000198661">
    <property type="component" value="Unassembled WGS sequence"/>
</dbReference>
<comment type="subcellular location">
    <subcellularLocation>
        <location evidence="1">Membrane</location>
    </subcellularLocation>
</comment>
<dbReference type="InterPro" id="IPR001460">
    <property type="entry name" value="PCN-bd_Tpept"/>
</dbReference>
<evidence type="ECO:0000256" key="4">
    <source>
        <dbReference type="SAM" id="Phobius"/>
    </source>
</evidence>
<dbReference type="InterPro" id="IPR036138">
    <property type="entry name" value="PBP_dimer_sf"/>
</dbReference>
<gene>
    <name evidence="6" type="ORF">SAMN04488025_1366</name>
</gene>
<keyword evidence="4" id="KW-1133">Transmembrane helix</keyword>
<evidence type="ECO:0000256" key="1">
    <source>
        <dbReference type="ARBA" id="ARBA00004370"/>
    </source>
</evidence>
<dbReference type="Gene3D" id="3.90.1310.10">
    <property type="entry name" value="Penicillin-binding protein 2a (Domain 2)"/>
    <property type="match status" value="1"/>
</dbReference>
<reference evidence="6 7" key="1">
    <citation type="submission" date="2016-10" db="EMBL/GenBank/DDBJ databases">
        <authorList>
            <person name="de Groot N.N."/>
        </authorList>
    </citation>
    <scope>NUCLEOTIDE SEQUENCE [LARGE SCALE GENOMIC DNA]</scope>
    <source>
        <strain evidence="6 7">DSM 44945</strain>
    </source>
</reference>
<dbReference type="Gene3D" id="3.30.450.330">
    <property type="match status" value="1"/>
</dbReference>
<dbReference type="PROSITE" id="PS51178">
    <property type="entry name" value="PASTA"/>
    <property type="match status" value="1"/>
</dbReference>
<accession>A0A1I2S7B5</accession>
<protein>
    <submittedName>
        <fullName evidence="6">Stage V sporulation protein D (Sporulation-specific penicillin-binding protein)</fullName>
    </submittedName>
</protein>
<organism evidence="6 7">
    <name type="scientific">Planifilum fulgidum</name>
    <dbReference type="NCBI Taxonomy" id="201973"/>
    <lineage>
        <taxon>Bacteria</taxon>
        <taxon>Bacillati</taxon>
        <taxon>Bacillota</taxon>
        <taxon>Bacilli</taxon>
        <taxon>Bacillales</taxon>
        <taxon>Thermoactinomycetaceae</taxon>
        <taxon>Planifilum</taxon>
    </lineage>
</organism>
<evidence type="ECO:0000313" key="6">
    <source>
        <dbReference type="EMBL" id="SFG45871.1"/>
    </source>
</evidence>
<dbReference type="Pfam" id="PF03717">
    <property type="entry name" value="PBP_dimer"/>
    <property type="match status" value="1"/>
</dbReference>
<proteinExistence type="inferred from homology"/>
<dbReference type="InterPro" id="IPR005311">
    <property type="entry name" value="PBP_dimer"/>
</dbReference>
<feature type="domain" description="PASTA" evidence="5">
    <location>
        <begin position="579"/>
        <end position="637"/>
    </location>
</feature>
<dbReference type="PANTHER" id="PTHR30627:SF1">
    <property type="entry name" value="PEPTIDOGLYCAN D,D-TRANSPEPTIDASE FTSI"/>
    <property type="match status" value="1"/>
</dbReference>
<evidence type="ECO:0000259" key="5">
    <source>
        <dbReference type="PROSITE" id="PS51178"/>
    </source>
</evidence>
<dbReference type="EMBL" id="FOOK01000036">
    <property type="protein sequence ID" value="SFG45871.1"/>
    <property type="molecule type" value="Genomic_DNA"/>
</dbReference>
<dbReference type="InterPro" id="IPR005543">
    <property type="entry name" value="PASTA_dom"/>
</dbReference>
<dbReference type="GO" id="GO:0071555">
    <property type="term" value="P:cell wall organization"/>
    <property type="evidence" value="ECO:0007669"/>
    <property type="project" value="TreeGrafter"/>
</dbReference>
<dbReference type="GO" id="GO:0008658">
    <property type="term" value="F:penicillin binding"/>
    <property type="evidence" value="ECO:0007669"/>
    <property type="project" value="InterPro"/>
</dbReference>
<dbReference type="SMART" id="SM00740">
    <property type="entry name" value="PASTA"/>
    <property type="match status" value="1"/>
</dbReference>
<sequence>MRVPHSLVRKRLFVALVVITLVFLALFGRLAYVQLIRGDWLAGRAQDLWTRNIPFEAQRGRIVDRNGDVLVDNVSAPSVMAIPAQIKNPAETARTLARLLRASEEEIYRKITKREMIVRLSPEGRKIPEELARKIQGLRLPGIVVVEDSKRHYPHGSLAAHLLGFTGIDNQGLSGIELVYDEQLAGTPGYVSFSANAKGEKLPGGEDRYTPPRDGMDLMLTVDRTIQAVLERELDQAMAQYQPENVLAIAMDPRTGEILGMGSRPTFRPDRYQETDPRIYNRNLPIWKTYEPGSTFKIITLAAALEENKVNLKEHFFDPGYAEVGGARLRCWRSGGHGSQTYLEVVENSCNPGFVNLGQRLGKDTLFKYIRLFGFGRKTGIDLSGEARGILFAPDRIGPVELATTAFGQGVSVTPIQQVTAVSAAINGGKLMEPHLAKAWIDPKTGKVVKEIPPRMKRRVISEETSRQVRRALESVVARGTGRKAFIDGYRVGGKTGTAQKVGPNGRYLPNNHIVSFIGFAPADDPRIVVYVAVDNPKGVQFGGVVAAPIVRNILDDSLRYLGVKKRKGQIPPERVPTEEPYVTVPDLIGEDVDKIRTSLFSEPLEVVGKGDVVINQLPKPGQRVKKGTPIRIYLGDKTTKGD</sequence>
<dbReference type="SUPFAM" id="SSF56519">
    <property type="entry name" value="Penicillin binding protein dimerisation domain"/>
    <property type="match status" value="1"/>
</dbReference>
<dbReference type="SUPFAM" id="SSF54184">
    <property type="entry name" value="Penicillin-binding protein 2x (pbp-2x), c-terminal domain"/>
    <property type="match status" value="1"/>
</dbReference>
<dbReference type="GO" id="GO:0005886">
    <property type="term" value="C:plasma membrane"/>
    <property type="evidence" value="ECO:0007669"/>
    <property type="project" value="TreeGrafter"/>
</dbReference>
<dbReference type="STRING" id="201973.SAMN04488025_1366"/>